<dbReference type="InterPro" id="IPR013766">
    <property type="entry name" value="Thioredoxin_domain"/>
</dbReference>
<reference evidence="1 2" key="1">
    <citation type="submission" date="2018-06" db="EMBL/GenBank/DDBJ databases">
        <authorList>
            <consortium name="Pathogen Informatics"/>
            <person name="Doyle S."/>
        </authorList>
    </citation>
    <scope>NUCLEOTIDE SEQUENCE [LARGE SCALE GENOMIC DNA]</scope>
    <source>
        <strain evidence="1 2">NCTC11343</strain>
    </source>
</reference>
<accession>A0A2X2J3A1</accession>
<evidence type="ECO:0000313" key="1">
    <source>
        <dbReference type="EMBL" id="SPZ88498.1"/>
    </source>
</evidence>
<organism evidence="1 2">
    <name type="scientific">Sphingobacterium multivorum</name>
    <dbReference type="NCBI Taxonomy" id="28454"/>
    <lineage>
        <taxon>Bacteria</taxon>
        <taxon>Pseudomonadati</taxon>
        <taxon>Bacteroidota</taxon>
        <taxon>Sphingobacteriia</taxon>
        <taxon>Sphingobacteriales</taxon>
        <taxon>Sphingobacteriaceae</taxon>
        <taxon>Sphingobacterium</taxon>
    </lineage>
</organism>
<evidence type="ECO:0000313" key="2">
    <source>
        <dbReference type="Proteomes" id="UP000251241"/>
    </source>
</evidence>
<proteinExistence type="predicted"/>
<dbReference type="RefSeq" id="WP_112375331.1">
    <property type="nucleotide sequence ID" value="NZ_CP069793.1"/>
</dbReference>
<dbReference type="PROSITE" id="PS51352">
    <property type="entry name" value="THIOREDOXIN_2"/>
    <property type="match status" value="1"/>
</dbReference>
<name>A0A2X2J3A1_SPHMU</name>
<gene>
    <name evidence="1" type="ORF">NCTC11343_03521</name>
</gene>
<dbReference type="AlphaFoldDB" id="A0A2X2J3A1"/>
<dbReference type="SUPFAM" id="SSF52833">
    <property type="entry name" value="Thioredoxin-like"/>
    <property type="match status" value="1"/>
</dbReference>
<dbReference type="Proteomes" id="UP000251241">
    <property type="component" value="Unassembled WGS sequence"/>
</dbReference>
<sequence>MKDIYKLIVIVIGIHCSVGKAVAQPISVQEVNLPKIGQAVEDLPIGTLLNGKQGKKLSSYKRDLIVLDFMTSTCTNCLASIPKLKKLQESYSGQLKIIPVAYESGQVMTEALKRSGNFDNLSLDFVVNDTVFSRLFPHRTVPHLVWLYKGKVAAVTYGEYLNQKVIEELLGNKTIDLPIKNDYLEFDYTIPLLPRYTDSTRSYSGIMGYLEDADTKFGVQVDSLDGTIRDYAVNVTALPFYFYCYGKIHKIPFMKPSRIKLIVGDKDRFIHNPEVELFEEDWKIKNSISYERTSRLTDKLASRMAAIIEDLDNWYNVRTSFVKQKIPVWIIKEGGAATEQPEQMRSFVSDFAFMADLNVDFPPIINEVDKDRKMYAGKWDSFESLNTLLKRSGLQLIAEDRETTVFLMEERL</sequence>
<dbReference type="InterPro" id="IPR036249">
    <property type="entry name" value="Thioredoxin-like_sf"/>
</dbReference>
<dbReference type="Gene3D" id="3.40.30.10">
    <property type="entry name" value="Glutaredoxin"/>
    <property type="match status" value="1"/>
</dbReference>
<protein>
    <submittedName>
        <fullName evidence="1">Uncharacterized protein</fullName>
    </submittedName>
</protein>
<dbReference type="GeneID" id="97183376"/>
<dbReference type="EMBL" id="UAUU01000009">
    <property type="protein sequence ID" value="SPZ88498.1"/>
    <property type="molecule type" value="Genomic_DNA"/>
</dbReference>